<name>A0A0L0HJF3_SPIPD</name>
<dbReference type="OrthoDB" id="2564984at2759"/>
<feature type="transmembrane region" description="Helical" evidence="2">
    <location>
        <begin position="77"/>
        <end position="95"/>
    </location>
</feature>
<gene>
    <name evidence="3" type="ORF">SPPG_04333</name>
</gene>
<keyword evidence="2" id="KW-0472">Membrane</keyword>
<organism evidence="3 4">
    <name type="scientific">Spizellomyces punctatus (strain DAOM BR117)</name>
    <dbReference type="NCBI Taxonomy" id="645134"/>
    <lineage>
        <taxon>Eukaryota</taxon>
        <taxon>Fungi</taxon>
        <taxon>Fungi incertae sedis</taxon>
        <taxon>Chytridiomycota</taxon>
        <taxon>Chytridiomycota incertae sedis</taxon>
        <taxon>Chytridiomycetes</taxon>
        <taxon>Spizellomycetales</taxon>
        <taxon>Spizellomycetaceae</taxon>
        <taxon>Spizellomyces</taxon>
    </lineage>
</organism>
<keyword evidence="4" id="KW-1185">Reference proteome</keyword>
<sequence length="148" mass="16273">MPIARDSVLSKPFEHDQPPSFSPKLSFLQLSKIHMSNEPEPPPPPYDDHFERGDPSSPTCPTGAVHEWSKPYYPRSAYVMAIFLFPCGILCCLKMKEVKCLKCRAEYTIGEGEEDPQKKAERDQAYRLGFAIGAVGQLARGVGGSGGG</sequence>
<dbReference type="RefSeq" id="XP_016609281.1">
    <property type="nucleotide sequence ID" value="XM_016752574.1"/>
</dbReference>
<proteinExistence type="predicted"/>
<dbReference type="EMBL" id="KQ257455">
    <property type="protein sequence ID" value="KND01242.1"/>
    <property type="molecule type" value="Genomic_DNA"/>
</dbReference>
<protein>
    <submittedName>
        <fullName evidence="3">Uncharacterized protein</fullName>
    </submittedName>
</protein>
<accession>A0A0L0HJF3</accession>
<dbReference type="GeneID" id="27687788"/>
<dbReference type="InterPro" id="IPR019317">
    <property type="entry name" value="BRI3"/>
</dbReference>
<dbReference type="InParanoid" id="A0A0L0HJF3"/>
<evidence type="ECO:0000256" key="2">
    <source>
        <dbReference type="SAM" id="Phobius"/>
    </source>
</evidence>
<dbReference type="Pfam" id="PF10164">
    <property type="entry name" value="BRI3"/>
    <property type="match status" value="1"/>
</dbReference>
<dbReference type="AlphaFoldDB" id="A0A0L0HJF3"/>
<evidence type="ECO:0000313" key="4">
    <source>
        <dbReference type="Proteomes" id="UP000053201"/>
    </source>
</evidence>
<reference evidence="3 4" key="1">
    <citation type="submission" date="2009-08" db="EMBL/GenBank/DDBJ databases">
        <title>The Genome Sequence of Spizellomyces punctatus strain DAOM BR117.</title>
        <authorList>
            <consortium name="The Broad Institute Genome Sequencing Platform"/>
            <person name="Russ C."/>
            <person name="Cuomo C."/>
            <person name="Shea T."/>
            <person name="Young S.K."/>
            <person name="Zeng Q."/>
            <person name="Koehrsen M."/>
            <person name="Haas B."/>
            <person name="Borodovsky M."/>
            <person name="Guigo R."/>
            <person name="Alvarado L."/>
            <person name="Berlin A."/>
            <person name="Bochicchio J."/>
            <person name="Borenstein D."/>
            <person name="Chapman S."/>
            <person name="Chen Z."/>
            <person name="Engels R."/>
            <person name="Freedman E."/>
            <person name="Gellesch M."/>
            <person name="Goldberg J."/>
            <person name="Griggs A."/>
            <person name="Gujja S."/>
            <person name="Heiman D."/>
            <person name="Hepburn T."/>
            <person name="Howarth C."/>
            <person name="Jen D."/>
            <person name="Larson L."/>
            <person name="Lewis B."/>
            <person name="Mehta T."/>
            <person name="Park D."/>
            <person name="Pearson M."/>
            <person name="Roberts A."/>
            <person name="Saif S."/>
            <person name="Shenoy N."/>
            <person name="Sisk P."/>
            <person name="Stolte C."/>
            <person name="Sykes S."/>
            <person name="Thomson T."/>
            <person name="Walk T."/>
            <person name="White J."/>
            <person name="Yandava C."/>
            <person name="Burger G."/>
            <person name="Gray M.W."/>
            <person name="Holland P.W.H."/>
            <person name="King N."/>
            <person name="Lang F.B.F."/>
            <person name="Roger A.J."/>
            <person name="Ruiz-Trillo I."/>
            <person name="Lander E."/>
            <person name="Nusbaum C."/>
        </authorList>
    </citation>
    <scope>NUCLEOTIDE SEQUENCE [LARGE SCALE GENOMIC DNA]</scope>
    <source>
        <strain evidence="3 4">DAOM BR117</strain>
    </source>
</reference>
<keyword evidence="2" id="KW-1133">Transmembrane helix</keyword>
<dbReference type="VEuPathDB" id="FungiDB:SPPG_04333"/>
<dbReference type="Proteomes" id="UP000053201">
    <property type="component" value="Unassembled WGS sequence"/>
</dbReference>
<keyword evidence="2" id="KW-0812">Transmembrane</keyword>
<evidence type="ECO:0000256" key="1">
    <source>
        <dbReference type="SAM" id="MobiDB-lite"/>
    </source>
</evidence>
<feature type="region of interest" description="Disordered" evidence="1">
    <location>
        <begin position="1"/>
        <end position="62"/>
    </location>
</feature>
<evidence type="ECO:0000313" key="3">
    <source>
        <dbReference type="EMBL" id="KND01242.1"/>
    </source>
</evidence>